<dbReference type="InterPro" id="IPR001123">
    <property type="entry name" value="LeuE-type"/>
</dbReference>
<proteinExistence type="predicted"/>
<evidence type="ECO:0000313" key="7">
    <source>
        <dbReference type="EMBL" id="MFC7338938.1"/>
    </source>
</evidence>
<feature type="transmembrane region" description="Helical" evidence="6">
    <location>
        <begin position="117"/>
        <end position="142"/>
    </location>
</feature>
<accession>A0ABW2LC71</accession>
<dbReference type="EMBL" id="JBHTBS010000011">
    <property type="protein sequence ID" value="MFC7338938.1"/>
    <property type="molecule type" value="Genomic_DNA"/>
</dbReference>
<keyword evidence="4 6" id="KW-1133">Transmembrane helix</keyword>
<feature type="transmembrane region" description="Helical" evidence="6">
    <location>
        <begin position="43"/>
        <end position="66"/>
    </location>
</feature>
<feature type="transmembrane region" description="Helical" evidence="6">
    <location>
        <begin position="149"/>
        <end position="173"/>
    </location>
</feature>
<dbReference type="Pfam" id="PF01810">
    <property type="entry name" value="LysE"/>
    <property type="match status" value="1"/>
</dbReference>
<evidence type="ECO:0000256" key="3">
    <source>
        <dbReference type="ARBA" id="ARBA00022692"/>
    </source>
</evidence>
<evidence type="ECO:0000256" key="6">
    <source>
        <dbReference type="SAM" id="Phobius"/>
    </source>
</evidence>
<dbReference type="Proteomes" id="UP001596472">
    <property type="component" value="Unassembled WGS sequence"/>
</dbReference>
<keyword evidence="3 6" id="KW-0812">Transmembrane</keyword>
<evidence type="ECO:0000256" key="2">
    <source>
        <dbReference type="ARBA" id="ARBA00022475"/>
    </source>
</evidence>
<dbReference type="RefSeq" id="WP_379714935.1">
    <property type="nucleotide sequence ID" value="NZ_JBHTBS010000011.1"/>
</dbReference>
<keyword evidence="8" id="KW-1185">Reference proteome</keyword>
<feature type="transmembrane region" description="Helical" evidence="6">
    <location>
        <begin position="185"/>
        <end position="206"/>
    </location>
</feature>
<reference evidence="8" key="1">
    <citation type="journal article" date="2019" name="Int. J. Syst. Evol. Microbiol.">
        <title>The Global Catalogue of Microorganisms (GCM) 10K type strain sequencing project: providing services to taxonomists for standard genome sequencing and annotation.</title>
        <authorList>
            <consortium name="The Broad Institute Genomics Platform"/>
            <consortium name="The Broad Institute Genome Sequencing Center for Infectious Disease"/>
            <person name="Wu L."/>
            <person name="Ma J."/>
        </authorList>
    </citation>
    <scope>NUCLEOTIDE SEQUENCE [LARGE SCALE GENOMIC DNA]</scope>
    <source>
        <strain evidence="8">CGMCC 4.1467</strain>
    </source>
</reference>
<evidence type="ECO:0000313" key="8">
    <source>
        <dbReference type="Proteomes" id="UP001596472"/>
    </source>
</evidence>
<dbReference type="PANTHER" id="PTHR30086">
    <property type="entry name" value="ARGININE EXPORTER PROTEIN ARGO"/>
    <property type="match status" value="1"/>
</dbReference>
<keyword evidence="2" id="KW-1003">Cell membrane</keyword>
<name>A0ABW2LC71_9BACT</name>
<evidence type="ECO:0000256" key="5">
    <source>
        <dbReference type="ARBA" id="ARBA00023136"/>
    </source>
</evidence>
<organism evidence="7 8">
    <name type="scientific">Haloferula chungangensis</name>
    <dbReference type="NCBI Taxonomy" id="1048331"/>
    <lineage>
        <taxon>Bacteria</taxon>
        <taxon>Pseudomonadati</taxon>
        <taxon>Verrucomicrobiota</taxon>
        <taxon>Verrucomicrobiia</taxon>
        <taxon>Verrucomicrobiales</taxon>
        <taxon>Verrucomicrobiaceae</taxon>
        <taxon>Haloferula</taxon>
    </lineage>
</organism>
<comment type="caution">
    <text evidence="7">The sequence shown here is derived from an EMBL/GenBank/DDBJ whole genome shotgun (WGS) entry which is preliminary data.</text>
</comment>
<protein>
    <submittedName>
        <fullName evidence="7">LysE family translocator</fullName>
    </submittedName>
</protein>
<evidence type="ECO:0000256" key="4">
    <source>
        <dbReference type="ARBA" id="ARBA00022989"/>
    </source>
</evidence>
<keyword evidence="5 6" id="KW-0472">Membrane</keyword>
<feature type="transmembrane region" description="Helical" evidence="6">
    <location>
        <begin position="78"/>
        <end position="97"/>
    </location>
</feature>
<sequence>MSIPLELLAFAGVLALGQFSPGPDMLLLTRTALRDGARNGVVMAWGIATGLSLHAALAIGGMAVVFERVAWLRDGMRWVAAGYLAWLGYRMIVEWFVHVYSGARYDELKPTTSKSAFVQGLLCNLLNPKVVVFLAAVVAPFLAGDRPAWWPWALWAIIVFEGLTLWALWALVLQIKSIREGYRRAGPWITLGFGLVLLGLAVMLLVR</sequence>
<evidence type="ECO:0000256" key="1">
    <source>
        <dbReference type="ARBA" id="ARBA00004651"/>
    </source>
</evidence>
<gene>
    <name evidence="7" type="ORF">ACFQY0_17205</name>
</gene>
<dbReference type="PANTHER" id="PTHR30086:SF20">
    <property type="entry name" value="ARGININE EXPORTER PROTEIN ARGO-RELATED"/>
    <property type="match status" value="1"/>
</dbReference>
<comment type="subcellular location">
    <subcellularLocation>
        <location evidence="1">Cell membrane</location>
        <topology evidence="1">Multi-pass membrane protein</topology>
    </subcellularLocation>
</comment>